<feature type="transmembrane region" description="Helical" evidence="1">
    <location>
        <begin position="38"/>
        <end position="61"/>
    </location>
</feature>
<protein>
    <recommendedName>
        <fullName evidence="2">Acyltransferase 3 domain-containing protein</fullName>
    </recommendedName>
</protein>
<dbReference type="Proteomes" id="UP000248863">
    <property type="component" value="Unassembled WGS sequence"/>
</dbReference>
<keyword evidence="4" id="KW-1185">Reference proteome</keyword>
<feature type="transmembrane region" description="Helical" evidence="1">
    <location>
        <begin position="73"/>
        <end position="95"/>
    </location>
</feature>
<reference evidence="3 4" key="1">
    <citation type="submission" date="2017-07" db="EMBL/GenBank/DDBJ databases">
        <title>Draft Genome Sequences of Select Purple Nonsulfur Bacteria.</title>
        <authorList>
            <person name="Lasarre B."/>
            <person name="Mckinlay J.B."/>
        </authorList>
    </citation>
    <scope>NUCLEOTIDE SEQUENCE [LARGE SCALE GENOMIC DNA]</scope>
    <source>
        <strain evidence="3 4">DSM 11907</strain>
    </source>
</reference>
<feature type="transmembrane region" description="Helical" evidence="1">
    <location>
        <begin position="263"/>
        <end position="282"/>
    </location>
</feature>
<dbReference type="GO" id="GO:0016747">
    <property type="term" value="F:acyltransferase activity, transferring groups other than amino-acyl groups"/>
    <property type="evidence" value="ECO:0007669"/>
    <property type="project" value="InterPro"/>
</dbReference>
<proteinExistence type="predicted"/>
<keyword evidence="1" id="KW-1133">Transmembrane helix</keyword>
<dbReference type="GO" id="GO:0000271">
    <property type="term" value="P:polysaccharide biosynthetic process"/>
    <property type="evidence" value="ECO:0007669"/>
    <property type="project" value="TreeGrafter"/>
</dbReference>
<evidence type="ECO:0000313" key="4">
    <source>
        <dbReference type="Proteomes" id="UP000248863"/>
    </source>
</evidence>
<dbReference type="InterPro" id="IPR050879">
    <property type="entry name" value="Acyltransferase_3"/>
</dbReference>
<sequence>MRFLAAFLVLITHCGFYVHERLDSDFEYWRRGSSGVGLFFVISGFVMILSSQKLLLCANGWKTFALRRLSRIVPIYWMATTAKVIAMLVAAHHVLHAEFDLPFIIRSYFFVPSYNPLDRTIQPILGVGWTLVFEMFFYILFTLALFWKLRPIKFIGIIILFVSAGSVFREAMLSMERFPVFYFLLDTVMLNFLFGMVLGELYQRKRLLGPTTALFAVVLGMLSIVFDVFSIAGGPVPSIISIGLASFFVLWGCASIEQSRRLTIPVIFVFLGAASYSTYLFHPLLAPIVPVLFKKLGLENPWLAVLCSILFALSATSLIYQYVERPITRFLASKV</sequence>
<dbReference type="InterPro" id="IPR002656">
    <property type="entry name" value="Acyl_transf_3_dom"/>
</dbReference>
<feature type="transmembrane region" description="Helical" evidence="1">
    <location>
        <begin position="238"/>
        <end position="256"/>
    </location>
</feature>
<dbReference type="PANTHER" id="PTHR23028">
    <property type="entry name" value="ACETYLTRANSFERASE"/>
    <property type="match status" value="1"/>
</dbReference>
<feature type="transmembrane region" description="Helical" evidence="1">
    <location>
        <begin position="124"/>
        <end position="147"/>
    </location>
</feature>
<evidence type="ECO:0000313" key="3">
    <source>
        <dbReference type="EMBL" id="RAI42252.1"/>
    </source>
</evidence>
<dbReference type="AlphaFoldDB" id="A0A327KYK5"/>
<name>A0A327KYK5_9BRAD</name>
<feature type="domain" description="Acyltransferase 3" evidence="2">
    <location>
        <begin position="1"/>
        <end position="320"/>
    </location>
</feature>
<evidence type="ECO:0000259" key="2">
    <source>
        <dbReference type="Pfam" id="PF01757"/>
    </source>
</evidence>
<dbReference type="GO" id="GO:0016020">
    <property type="term" value="C:membrane"/>
    <property type="evidence" value="ECO:0007669"/>
    <property type="project" value="TreeGrafter"/>
</dbReference>
<feature type="transmembrane region" description="Helical" evidence="1">
    <location>
        <begin position="302"/>
        <end position="323"/>
    </location>
</feature>
<feature type="transmembrane region" description="Helical" evidence="1">
    <location>
        <begin position="154"/>
        <end position="174"/>
    </location>
</feature>
<feature type="transmembrane region" description="Helical" evidence="1">
    <location>
        <begin position="180"/>
        <end position="201"/>
    </location>
</feature>
<comment type="caution">
    <text evidence="3">The sequence shown here is derived from an EMBL/GenBank/DDBJ whole genome shotgun (WGS) entry which is preliminary data.</text>
</comment>
<feature type="transmembrane region" description="Helical" evidence="1">
    <location>
        <begin position="213"/>
        <end position="232"/>
    </location>
</feature>
<dbReference type="PANTHER" id="PTHR23028:SF131">
    <property type="entry name" value="BLR2367 PROTEIN"/>
    <property type="match status" value="1"/>
</dbReference>
<accession>A0A327KYK5</accession>
<dbReference type="Pfam" id="PF01757">
    <property type="entry name" value="Acyl_transf_3"/>
    <property type="match status" value="1"/>
</dbReference>
<keyword evidence="1" id="KW-0812">Transmembrane</keyword>
<dbReference type="EMBL" id="NPEU01000002">
    <property type="protein sequence ID" value="RAI42252.1"/>
    <property type="molecule type" value="Genomic_DNA"/>
</dbReference>
<organism evidence="3 4">
    <name type="scientific">Rhodoplanes elegans</name>
    <dbReference type="NCBI Taxonomy" id="29408"/>
    <lineage>
        <taxon>Bacteria</taxon>
        <taxon>Pseudomonadati</taxon>
        <taxon>Pseudomonadota</taxon>
        <taxon>Alphaproteobacteria</taxon>
        <taxon>Hyphomicrobiales</taxon>
        <taxon>Nitrobacteraceae</taxon>
        <taxon>Rhodoplanes</taxon>
    </lineage>
</organism>
<keyword evidence="1" id="KW-0472">Membrane</keyword>
<evidence type="ECO:0000256" key="1">
    <source>
        <dbReference type="SAM" id="Phobius"/>
    </source>
</evidence>
<gene>
    <name evidence="3" type="ORF">CH338_00410</name>
</gene>